<dbReference type="InterPro" id="IPR005545">
    <property type="entry name" value="YCII"/>
</dbReference>
<sequence length="112" mass="12645">MARKFVFFGPYITTPEAKELRARIHTAHVNNVQKLLADKIIKFGGPFYNDDGAGENSSDRAFGGSFFLMEAESREQALKIVQADPYYENGLWDIAKLHLVEYDTGPLPYPFA</sequence>
<gene>
    <name evidence="2" type="ORF">R3P38DRAFT_2821035</name>
</gene>
<reference evidence="2 3" key="1">
    <citation type="journal article" date="2024" name="J Genomics">
        <title>Draft genome sequencing and assembly of Favolaschia claudopus CIRM-BRFM 2984 isolated from oak limbs.</title>
        <authorList>
            <person name="Navarro D."/>
            <person name="Drula E."/>
            <person name="Chaduli D."/>
            <person name="Cazenave R."/>
            <person name="Ahrendt S."/>
            <person name="Wang J."/>
            <person name="Lipzen A."/>
            <person name="Daum C."/>
            <person name="Barry K."/>
            <person name="Grigoriev I.V."/>
            <person name="Favel A."/>
            <person name="Rosso M.N."/>
            <person name="Martin F."/>
        </authorList>
    </citation>
    <scope>NUCLEOTIDE SEQUENCE [LARGE SCALE GENOMIC DNA]</scope>
    <source>
        <strain evidence="2 3">CIRM-BRFM 2984</strain>
    </source>
</reference>
<feature type="domain" description="YCII-related" evidence="1">
    <location>
        <begin position="14"/>
        <end position="94"/>
    </location>
</feature>
<dbReference type="PANTHER" id="PTHR33606">
    <property type="entry name" value="PROTEIN YCII"/>
    <property type="match status" value="1"/>
</dbReference>
<dbReference type="Proteomes" id="UP001362999">
    <property type="component" value="Unassembled WGS sequence"/>
</dbReference>
<dbReference type="Gene3D" id="3.30.70.1060">
    <property type="entry name" value="Dimeric alpha+beta barrel"/>
    <property type="match status" value="1"/>
</dbReference>
<dbReference type="SUPFAM" id="SSF54909">
    <property type="entry name" value="Dimeric alpha+beta barrel"/>
    <property type="match status" value="1"/>
</dbReference>
<keyword evidence="3" id="KW-1185">Reference proteome</keyword>
<accession>A0AAW0EH98</accession>
<dbReference type="InterPro" id="IPR051807">
    <property type="entry name" value="Sec-metab_biosynth-assoc"/>
</dbReference>
<comment type="caution">
    <text evidence="2">The sequence shown here is derived from an EMBL/GenBank/DDBJ whole genome shotgun (WGS) entry which is preliminary data.</text>
</comment>
<dbReference type="InterPro" id="IPR011008">
    <property type="entry name" value="Dimeric_a/b-barrel"/>
</dbReference>
<dbReference type="EMBL" id="JAWWNJ010000001">
    <property type="protein sequence ID" value="KAK7063891.1"/>
    <property type="molecule type" value="Genomic_DNA"/>
</dbReference>
<dbReference type="AlphaFoldDB" id="A0AAW0EH98"/>
<protein>
    <recommendedName>
        <fullName evidence="1">YCII-related domain-containing protein</fullName>
    </recommendedName>
</protein>
<evidence type="ECO:0000313" key="3">
    <source>
        <dbReference type="Proteomes" id="UP001362999"/>
    </source>
</evidence>
<proteinExistence type="predicted"/>
<name>A0AAW0EH98_9AGAR</name>
<evidence type="ECO:0000313" key="2">
    <source>
        <dbReference type="EMBL" id="KAK7063891.1"/>
    </source>
</evidence>
<evidence type="ECO:0000259" key="1">
    <source>
        <dbReference type="Pfam" id="PF03795"/>
    </source>
</evidence>
<organism evidence="2 3">
    <name type="scientific">Favolaschia claudopus</name>
    <dbReference type="NCBI Taxonomy" id="2862362"/>
    <lineage>
        <taxon>Eukaryota</taxon>
        <taxon>Fungi</taxon>
        <taxon>Dikarya</taxon>
        <taxon>Basidiomycota</taxon>
        <taxon>Agaricomycotina</taxon>
        <taxon>Agaricomycetes</taxon>
        <taxon>Agaricomycetidae</taxon>
        <taxon>Agaricales</taxon>
        <taxon>Marasmiineae</taxon>
        <taxon>Mycenaceae</taxon>
        <taxon>Favolaschia</taxon>
    </lineage>
</organism>
<dbReference type="Pfam" id="PF03795">
    <property type="entry name" value="YCII"/>
    <property type="match status" value="1"/>
</dbReference>
<dbReference type="PANTHER" id="PTHR33606:SF3">
    <property type="entry name" value="PROTEIN YCII"/>
    <property type="match status" value="1"/>
</dbReference>